<keyword evidence="2" id="KW-0808">Transferase</keyword>
<dbReference type="GO" id="GO:0003676">
    <property type="term" value="F:nucleic acid binding"/>
    <property type="evidence" value="ECO:0007669"/>
    <property type="project" value="InterPro"/>
</dbReference>
<dbReference type="PANTHER" id="PTHR43542">
    <property type="entry name" value="METHYLTRANSFERASE"/>
    <property type="match status" value="1"/>
</dbReference>
<dbReference type="GO" id="GO:0031167">
    <property type="term" value="P:rRNA methylation"/>
    <property type="evidence" value="ECO:0007669"/>
    <property type="project" value="InterPro"/>
</dbReference>
<dbReference type="Proteomes" id="UP000005439">
    <property type="component" value="Chromosome"/>
</dbReference>
<dbReference type="Gene3D" id="3.40.50.150">
    <property type="entry name" value="Vaccinia Virus protein VP39"/>
    <property type="match status" value="1"/>
</dbReference>
<dbReference type="GO" id="GO:0008168">
    <property type="term" value="F:methyltransferase activity"/>
    <property type="evidence" value="ECO:0007669"/>
    <property type="project" value="UniProtKB-KW"/>
</dbReference>
<dbReference type="STRING" id="679936.Sulac_2452"/>
<dbReference type="InterPro" id="IPR004398">
    <property type="entry name" value="RNA_MeTrfase_RsmD"/>
</dbReference>
<evidence type="ECO:0000256" key="1">
    <source>
        <dbReference type="ARBA" id="ARBA00022603"/>
    </source>
</evidence>
<keyword evidence="5" id="KW-1185">Reference proteome</keyword>
<proteinExistence type="predicted"/>
<dbReference type="PANTHER" id="PTHR43542:SF1">
    <property type="entry name" value="METHYLTRANSFERASE"/>
    <property type="match status" value="1"/>
</dbReference>
<feature type="region of interest" description="Disordered" evidence="3">
    <location>
        <begin position="1"/>
        <end position="22"/>
    </location>
</feature>
<dbReference type="InterPro" id="IPR029063">
    <property type="entry name" value="SAM-dependent_MTases_sf"/>
</dbReference>
<name>G8TVY8_SULAD</name>
<protein>
    <submittedName>
        <fullName evidence="4">Methyltransferase</fullName>
    </submittedName>
</protein>
<dbReference type="SUPFAM" id="SSF53335">
    <property type="entry name" value="S-adenosyl-L-methionine-dependent methyltransferases"/>
    <property type="match status" value="1"/>
</dbReference>
<organism evidence="4 5">
    <name type="scientific">Sulfobacillus acidophilus (strain ATCC 700253 / DSM 10332 / NAL)</name>
    <dbReference type="NCBI Taxonomy" id="679936"/>
    <lineage>
        <taxon>Bacteria</taxon>
        <taxon>Bacillati</taxon>
        <taxon>Bacillota</taxon>
        <taxon>Clostridia</taxon>
        <taxon>Eubacteriales</taxon>
        <taxon>Clostridiales Family XVII. Incertae Sedis</taxon>
        <taxon>Sulfobacillus</taxon>
    </lineage>
</organism>
<evidence type="ECO:0000256" key="3">
    <source>
        <dbReference type="SAM" id="MobiDB-lite"/>
    </source>
</evidence>
<dbReference type="KEGG" id="sap:Sulac_2452"/>
<dbReference type="EMBL" id="CP003179">
    <property type="protein sequence ID" value="AEW05915.1"/>
    <property type="molecule type" value="Genomic_DNA"/>
</dbReference>
<dbReference type="PROSITE" id="PS00092">
    <property type="entry name" value="N6_MTASE"/>
    <property type="match status" value="1"/>
</dbReference>
<evidence type="ECO:0000313" key="4">
    <source>
        <dbReference type="EMBL" id="AEW05915.1"/>
    </source>
</evidence>
<dbReference type="InterPro" id="IPR002052">
    <property type="entry name" value="DNA_methylase_N6_adenine_CS"/>
</dbReference>
<dbReference type="Pfam" id="PF03602">
    <property type="entry name" value="Cons_hypoth95"/>
    <property type="match status" value="1"/>
</dbReference>
<reference evidence="5" key="1">
    <citation type="submission" date="2011-12" db="EMBL/GenBank/DDBJ databases">
        <title>The complete genome of chromosome of Sulfobacillus acidophilus DSM 10332.</title>
        <authorList>
            <person name="Lucas S."/>
            <person name="Han J."/>
            <person name="Lapidus A."/>
            <person name="Bruce D."/>
            <person name="Goodwin L."/>
            <person name="Pitluck S."/>
            <person name="Peters L."/>
            <person name="Kyrpides N."/>
            <person name="Mavromatis K."/>
            <person name="Ivanova N."/>
            <person name="Mikhailova N."/>
            <person name="Chertkov O."/>
            <person name="Saunders E."/>
            <person name="Detter J.C."/>
            <person name="Tapia R."/>
            <person name="Han C."/>
            <person name="Land M."/>
            <person name="Hauser L."/>
            <person name="Markowitz V."/>
            <person name="Cheng J.-F."/>
            <person name="Hugenholtz P."/>
            <person name="Woyke T."/>
            <person name="Wu D."/>
            <person name="Pukall R."/>
            <person name="Gehrich-Schroeter G."/>
            <person name="Schneider S."/>
            <person name="Klenk H.-P."/>
            <person name="Eisen J.A."/>
        </authorList>
    </citation>
    <scope>NUCLEOTIDE SEQUENCE [LARGE SCALE GENOMIC DNA]</scope>
    <source>
        <strain evidence="5">ATCC 700253 / DSM 10332 / NAL</strain>
    </source>
</reference>
<dbReference type="PATRIC" id="fig|679936.5.peg.2539"/>
<dbReference type="NCBIfam" id="TIGR00095">
    <property type="entry name" value="16S rRNA (guanine(966)-N(2))-methyltransferase RsmD"/>
    <property type="match status" value="1"/>
</dbReference>
<accession>G8TVY8</accession>
<sequence length="183" mass="20200">MRIVGGQASGHRLVAPRGMSTRPTGERVREALFNIWQRRIESARFLDLYGGSGAMALEAVSRGAREAVVVEPDKKARAAIRHNIRHLGFDPRVRLVAMTAEQAVNLWADEDQRFDVVFCDPPWAQGVSGIVRSRLAALIGSTGEVVIEHAAKADPGEVPGLLRGETRRYGDTAVTRYWAERQD</sequence>
<gene>
    <name evidence="4" type="ordered locus">Sulac_2452</name>
</gene>
<dbReference type="CDD" id="cd02440">
    <property type="entry name" value="AdoMet_MTases"/>
    <property type="match status" value="1"/>
</dbReference>
<dbReference type="PIRSF" id="PIRSF004553">
    <property type="entry name" value="CHP00095"/>
    <property type="match status" value="1"/>
</dbReference>
<dbReference type="AlphaFoldDB" id="G8TVY8"/>
<dbReference type="HOGENOM" id="CLU_075826_0_2_9"/>
<keyword evidence="1 4" id="KW-0489">Methyltransferase</keyword>
<reference evidence="4 5" key="2">
    <citation type="journal article" date="2012" name="Stand. Genomic Sci.">
        <title>Complete genome sequence of the moderately thermophilic mineral-sulfide-oxidizing firmicute Sulfobacillus acidophilus type strain (NAL(T)).</title>
        <authorList>
            <person name="Anderson I."/>
            <person name="Chertkov O."/>
            <person name="Chen A."/>
            <person name="Saunders E."/>
            <person name="Lapidus A."/>
            <person name="Nolan M."/>
            <person name="Lucas S."/>
            <person name="Hammon N."/>
            <person name="Deshpande S."/>
            <person name="Cheng J.F."/>
            <person name="Han C."/>
            <person name="Tapia R."/>
            <person name="Goodwin L.A."/>
            <person name="Pitluck S."/>
            <person name="Liolios K."/>
            <person name="Pagani I."/>
            <person name="Ivanova N."/>
            <person name="Mikhailova N."/>
            <person name="Pati A."/>
            <person name="Palaniappan K."/>
            <person name="Land M."/>
            <person name="Pan C."/>
            <person name="Rohde M."/>
            <person name="Pukall R."/>
            <person name="Goker M."/>
            <person name="Detter J.C."/>
            <person name="Woyke T."/>
            <person name="Bristow J."/>
            <person name="Eisen J.A."/>
            <person name="Markowitz V."/>
            <person name="Hugenholtz P."/>
            <person name="Kyrpides N.C."/>
            <person name="Klenk H.P."/>
            <person name="Mavromatis K."/>
        </authorList>
    </citation>
    <scope>NUCLEOTIDE SEQUENCE [LARGE SCALE GENOMIC DNA]</scope>
    <source>
        <strain evidence="5">ATCC 700253 / DSM 10332 / NAL</strain>
    </source>
</reference>
<evidence type="ECO:0000256" key="2">
    <source>
        <dbReference type="ARBA" id="ARBA00022679"/>
    </source>
</evidence>
<evidence type="ECO:0000313" key="5">
    <source>
        <dbReference type="Proteomes" id="UP000005439"/>
    </source>
</evidence>